<evidence type="ECO:0000313" key="3">
    <source>
        <dbReference type="Proteomes" id="UP001187415"/>
    </source>
</evidence>
<evidence type="ECO:0000313" key="2">
    <source>
        <dbReference type="EMBL" id="KAK2859172.1"/>
    </source>
</evidence>
<gene>
    <name evidence="2" type="ORF">Q5P01_003792</name>
</gene>
<name>A0AA88T9P8_CHASR</name>
<organism evidence="2 3">
    <name type="scientific">Channa striata</name>
    <name type="common">Snakehead murrel</name>
    <name type="synonym">Ophicephalus striatus</name>
    <dbReference type="NCBI Taxonomy" id="64152"/>
    <lineage>
        <taxon>Eukaryota</taxon>
        <taxon>Metazoa</taxon>
        <taxon>Chordata</taxon>
        <taxon>Craniata</taxon>
        <taxon>Vertebrata</taxon>
        <taxon>Euteleostomi</taxon>
        <taxon>Actinopterygii</taxon>
        <taxon>Neopterygii</taxon>
        <taxon>Teleostei</taxon>
        <taxon>Neoteleostei</taxon>
        <taxon>Acanthomorphata</taxon>
        <taxon>Anabantaria</taxon>
        <taxon>Anabantiformes</taxon>
        <taxon>Channoidei</taxon>
        <taxon>Channidae</taxon>
        <taxon>Channa</taxon>
    </lineage>
</organism>
<protein>
    <submittedName>
        <fullName evidence="2">Uncharacterized protein</fullName>
    </submittedName>
</protein>
<dbReference type="Proteomes" id="UP001187415">
    <property type="component" value="Unassembled WGS sequence"/>
</dbReference>
<sequence length="69" mass="7664">MSGIPFNSACCSQLRVNVGGCDKIRKNSFAFLSEAPTAHFTPTQGQTDHKNFHRGRRCSARLNSRRPAQ</sequence>
<accession>A0AA88T9P8</accession>
<dbReference type="EMBL" id="JAUPFM010000002">
    <property type="protein sequence ID" value="KAK2859172.1"/>
    <property type="molecule type" value="Genomic_DNA"/>
</dbReference>
<comment type="caution">
    <text evidence="2">The sequence shown here is derived from an EMBL/GenBank/DDBJ whole genome shotgun (WGS) entry which is preliminary data.</text>
</comment>
<dbReference type="AlphaFoldDB" id="A0AA88T9P8"/>
<reference evidence="2" key="1">
    <citation type="submission" date="2023-07" db="EMBL/GenBank/DDBJ databases">
        <title>Chromosome-level Genome Assembly of Striped Snakehead (Channa striata).</title>
        <authorList>
            <person name="Liu H."/>
        </authorList>
    </citation>
    <scope>NUCLEOTIDE SEQUENCE</scope>
    <source>
        <strain evidence="2">Gz</strain>
        <tissue evidence="2">Muscle</tissue>
    </source>
</reference>
<proteinExistence type="predicted"/>
<evidence type="ECO:0000256" key="1">
    <source>
        <dbReference type="SAM" id="MobiDB-lite"/>
    </source>
</evidence>
<feature type="region of interest" description="Disordered" evidence="1">
    <location>
        <begin position="40"/>
        <end position="69"/>
    </location>
</feature>
<keyword evidence="3" id="KW-1185">Reference proteome</keyword>